<dbReference type="HAMAP" id="MF_00189">
    <property type="entry name" value="YciB"/>
    <property type="match status" value="1"/>
</dbReference>
<sequence length="177" mass="19980">MKMLFDLLPVILFFVAYKLGDIYLATGVAIVASVVQIGWLKLRRQPVDNMQWVSLGIIVVFGGLTLLLKDETFIKWKPTVLYGLFAVALLVSRYAFGRNLIEAAMGKQVRLPAPVWDRLNLSWTAFFAVLGVLNILIAYRFSTDVWVNFKLFGSLGLTVLFVIGQAMYFSRHVQEDA</sequence>
<keyword evidence="5" id="KW-0997">Cell inner membrane</keyword>
<dbReference type="EMBL" id="JACHGB010000001">
    <property type="protein sequence ID" value="MBB5270421.1"/>
    <property type="molecule type" value="Genomic_DNA"/>
</dbReference>
<protein>
    <recommendedName>
        <fullName evidence="5">Inner membrane-spanning protein YciB</fullName>
    </recommendedName>
</protein>
<comment type="caution">
    <text evidence="6">The sequence shown here is derived from an EMBL/GenBank/DDBJ whole genome shotgun (WGS) entry which is preliminary data.</text>
</comment>
<keyword evidence="2 5" id="KW-0812">Transmembrane</keyword>
<evidence type="ECO:0000256" key="4">
    <source>
        <dbReference type="ARBA" id="ARBA00023136"/>
    </source>
</evidence>
<keyword evidence="4 5" id="KW-0472">Membrane</keyword>
<dbReference type="GO" id="GO:0005886">
    <property type="term" value="C:plasma membrane"/>
    <property type="evidence" value="ECO:0007669"/>
    <property type="project" value="UniProtKB-SubCell"/>
</dbReference>
<gene>
    <name evidence="5" type="primary">yciB</name>
    <name evidence="6" type="ORF">HNQ70_000405</name>
</gene>
<dbReference type="NCBIfam" id="NF001325">
    <property type="entry name" value="PRK00259.1-3"/>
    <property type="match status" value="1"/>
</dbReference>
<keyword evidence="1 5" id="KW-1003">Cell membrane</keyword>
<evidence type="ECO:0000313" key="6">
    <source>
        <dbReference type="EMBL" id="MBB5270421.1"/>
    </source>
</evidence>
<keyword evidence="7" id="KW-1185">Reference proteome</keyword>
<comment type="function">
    <text evidence="5">Plays a role in cell envelope biogenesis, maintenance of cell envelope integrity and membrane homeostasis.</text>
</comment>
<feature type="transmembrane region" description="Helical" evidence="5">
    <location>
        <begin position="22"/>
        <end position="40"/>
    </location>
</feature>
<reference evidence="6 7" key="1">
    <citation type="submission" date="2020-08" db="EMBL/GenBank/DDBJ databases">
        <title>Genomic Encyclopedia of Type Strains, Phase IV (KMG-IV): sequencing the most valuable type-strain genomes for metagenomic binning, comparative biology and taxonomic classification.</title>
        <authorList>
            <person name="Goeker M."/>
        </authorList>
    </citation>
    <scope>NUCLEOTIDE SEQUENCE [LARGE SCALE GENOMIC DNA]</scope>
    <source>
        <strain evidence="6 7">DSM 29781</strain>
    </source>
</reference>
<dbReference type="AlphaFoldDB" id="A0A7W8HED3"/>
<name>A0A7W8HED3_9BURK</name>
<dbReference type="Proteomes" id="UP000532440">
    <property type="component" value="Unassembled WGS sequence"/>
</dbReference>
<feature type="transmembrane region" description="Helical" evidence="5">
    <location>
        <begin position="80"/>
        <end position="101"/>
    </location>
</feature>
<evidence type="ECO:0000256" key="5">
    <source>
        <dbReference type="HAMAP-Rule" id="MF_00189"/>
    </source>
</evidence>
<dbReference type="NCBIfam" id="NF001324">
    <property type="entry name" value="PRK00259.1-2"/>
    <property type="match status" value="1"/>
</dbReference>
<evidence type="ECO:0000256" key="2">
    <source>
        <dbReference type="ARBA" id="ARBA00022692"/>
    </source>
</evidence>
<evidence type="ECO:0000256" key="3">
    <source>
        <dbReference type="ARBA" id="ARBA00022989"/>
    </source>
</evidence>
<proteinExistence type="inferred from homology"/>
<dbReference type="PANTHER" id="PTHR36917">
    <property type="entry name" value="INTRACELLULAR SEPTATION PROTEIN A-RELATED"/>
    <property type="match status" value="1"/>
</dbReference>
<dbReference type="Pfam" id="PF04279">
    <property type="entry name" value="IspA"/>
    <property type="match status" value="1"/>
</dbReference>
<feature type="transmembrane region" description="Helical" evidence="5">
    <location>
        <begin position="52"/>
        <end position="68"/>
    </location>
</feature>
<dbReference type="NCBIfam" id="TIGR00997">
    <property type="entry name" value="ispZ"/>
    <property type="match status" value="1"/>
</dbReference>
<dbReference type="RefSeq" id="WP_183963776.1">
    <property type="nucleotide sequence ID" value="NZ_BAABEW010000004.1"/>
</dbReference>
<accession>A0A7W8HED3</accession>
<comment type="similarity">
    <text evidence="5">Belongs to the YciB family.</text>
</comment>
<organism evidence="6 7">
    <name type="scientific">Quisquiliibacterium transsilvanicum</name>
    <dbReference type="NCBI Taxonomy" id="1549638"/>
    <lineage>
        <taxon>Bacteria</taxon>
        <taxon>Pseudomonadati</taxon>
        <taxon>Pseudomonadota</taxon>
        <taxon>Betaproteobacteria</taxon>
        <taxon>Burkholderiales</taxon>
        <taxon>Burkholderiaceae</taxon>
        <taxon>Quisquiliibacterium</taxon>
    </lineage>
</organism>
<dbReference type="PANTHER" id="PTHR36917:SF1">
    <property type="entry name" value="INNER MEMBRANE-SPANNING PROTEIN YCIB"/>
    <property type="match status" value="1"/>
</dbReference>
<keyword evidence="3 5" id="KW-1133">Transmembrane helix</keyword>
<evidence type="ECO:0000313" key="7">
    <source>
        <dbReference type="Proteomes" id="UP000532440"/>
    </source>
</evidence>
<comment type="subcellular location">
    <subcellularLocation>
        <location evidence="5">Cell inner membrane</location>
        <topology evidence="5">Multi-pass membrane protein</topology>
    </subcellularLocation>
</comment>
<dbReference type="InterPro" id="IPR006008">
    <property type="entry name" value="YciB"/>
</dbReference>
<evidence type="ECO:0000256" key="1">
    <source>
        <dbReference type="ARBA" id="ARBA00022475"/>
    </source>
</evidence>
<feature type="transmembrane region" description="Helical" evidence="5">
    <location>
        <begin position="151"/>
        <end position="169"/>
    </location>
</feature>
<feature type="transmembrane region" description="Helical" evidence="5">
    <location>
        <begin position="121"/>
        <end position="139"/>
    </location>
</feature>